<gene>
    <name evidence="1" type="ORF">MAR_017077</name>
</gene>
<dbReference type="EMBL" id="CP111017">
    <property type="protein sequence ID" value="WAR07119.1"/>
    <property type="molecule type" value="Genomic_DNA"/>
</dbReference>
<organism evidence="1 2">
    <name type="scientific">Mya arenaria</name>
    <name type="common">Soft-shell clam</name>
    <dbReference type="NCBI Taxonomy" id="6604"/>
    <lineage>
        <taxon>Eukaryota</taxon>
        <taxon>Metazoa</taxon>
        <taxon>Spiralia</taxon>
        <taxon>Lophotrochozoa</taxon>
        <taxon>Mollusca</taxon>
        <taxon>Bivalvia</taxon>
        <taxon>Autobranchia</taxon>
        <taxon>Heteroconchia</taxon>
        <taxon>Euheterodonta</taxon>
        <taxon>Imparidentia</taxon>
        <taxon>Neoheterodontei</taxon>
        <taxon>Myida</taxon>
        <taxon>Myoidea</taxon>
        <taxon>Myidae</taxon>
        <taxon>Mya</taxon>
    </lineage>
</organism>
<dbReference type="Proteomes" id="UP001164746">
    <property type="component" value="Chromosome 6"/>
</dbReference>
<accession>A0ABY7EDD7</accession>
<keyword evidence="2" id="KW-1185">Reference proteome</keyword>
<reference evidence="1" key="1">
    <citation type="submission" date="2022-11" db="EMBL/GenBank/DDBJ databases">
        <title>Centuries of genome instability and evolution in soft-shell clam transmissible cancer (bioRxiv).</title>
        <authorList>
            <person name="Hart S.F.M."/>
            <person name="Yonemitsu M.A."/>
            <person name="Giersch R.M."/>
            <person name="Beal B.F."/>
            <person name="Arriagada G."/>
            <person name="Davis B.W."/>
            <person name="Ostrander E.A."/>
            <person name="Goff S.P."/>
            <person name="Metzger M.J."/>
        </authorList>
    </citation>
    <scope>NUCLEOTIDE SEQUENCE</scope>
    <source>
        <strain evidence="1">MELC-2E11</strain>
        <tissue evidence="1">Siphon/mantle</tissue>
    </source>
</reference>
<name>A0ABY7EDD7_MYAAR</name>
<dbReference type="PANTHER" id="PTHR47331">
    <property type="entry name" value="PHD-TYPE DOMAIN-CONTAINING PROTEIN"/>
    <property type="match status" value="1"/>
</dbReference>
<proteinExistence type="predicted"/>
<feature type="non-terminal residue" evidence="1">
    <location>
        <position position="264"/>
    </location>
</feature>
<sequence>MLIGKDEEPYGVQTLLGWSVIGYVNPSLEAVSMPGVCHRTLVQIKELPPCQPRDVIKVLERDFDQDGDKDKKVSQEDIYFLNLLDSTIHQRDDKHLEMPLPFKKRPVMPNNKQLAVLRLNHLKRKLQNDQKYYGHYRHTETEEEAIQLIKDAQELCANGCMHLHKFISNRKRVIDLIPVSETAADVKDLDLALDQLPVERALGASGIPDVLERLDRFSTYSKLLSVMARLQRLSNGVKRTHAPTVEERRMAEITILKLVQEWSR</sequence>
<dbReference type="PANTHER" id="PTHR47331:SF5">
    <property type="entry name" value="RIBONUCLEASE H"/>
    <property type="match status" value="1"/>
</dbReference>
<protein>
    <submittedName>
        <fullName evidence="1">Uncharacterized protein</fullName>
    </submittedName>
</protein>
<evidence type="ECO:0000313" key="1">
    <source>
        <dbReference type="EMBL" id="WAR07119.1"/>
    </source>
</evidence>
<evidence type="ECO:0000313" key="2">
    <source>
        <dbReference type="Proteomes" id="UP001164746"/>
    </source>
</evidence>